<dbReference type="AlphaFoldDB" id="A0A7R7XZ27"/>
<dbReference type="Pfam" id="PF00838">
    <property type="entry name" value="TCTP"/>
    <property type="match status" value="1"/>
</dbReference>
<dbReference type="GeneID" id="64980166"/>
<evidence type="ECO:0000256" key="3">
    <source>
        <dbReference type="SAM" id="MobiDB-lite"/>
    </source>
</evidence>
<dbReference type="PANTHER" id="PTHR11991:SF0">
    <property type="entry name" value="TRANSLATIONALLY-CONTROLLED TUMOR PROTEIN"/>
    <property type="match status" value="1"/>
</dbReference>
<feature type="region of interest" description="Disordered" evidence="3">
    <location>
        <begin position="38"/>
        <end position="64"/>
    </location>
</feature>
<comment type="similarity">
    <text evidence="2">Belongs to the TCTP family.</text>
</comment>
<proteinExistence type="inferred from homology"/>
<dbReference type="GO" id="GO:0005509">
    <property type="term" value="F:calcium ion binding"/>
    <property type="evidence" value="ECO:0007669"/>
    <property type="project" value="TreeGrafter"/>
</dbReference>
<dbReference type="OrthoDB" id="10248936at2759"/>
<dbReference type="InterPro" id="IPR018105">
    <property type="entry name" value="Translational_control_tumour_p"/>
</dbReference>
<dbReference type="GO" id="GO:0005737">
    <property type="term" value="C:cytoplasm"/>
    <property type="evidence" value="ECO:0007669"/>
    <property type="project" value="TreeGrafter"/>
</dbReference>
<dbReference type="PROSITE" id="PS51797">
    <property type="entry name" value="TCTP_3"/>
    <property type="match status" value="1"/>
</dbReference>
<evidence type="ECO:0000313" key="6">
    <source>
        <dbReference type="Proteomes" id="UP000654913"/>
    </source>
</evidence>
<accession>A0A7R7XZ27</accession>
<dbReference type="PANTHER" id="PTHR11991">
    <property type="entry name" value="TRANSLATIONALLY CONTROLLED TUMOR PROTEIN-RELATED"/>
    <property type="match status" value="1"/>
</dbReference>
<dbReference type="InterPro" id="IPR011323">
    <property type="entry name" value="Mss4/transl-control_tumour"/>
</dbReference>
<reference evidence="5" key="2">
    <citation type="submission" date="2021-02" db="EMBL/GenBank/DDBJ databases">
        <title>Aspergillus puulaauensis MK2 genome sequence.</title>
        <authorList>
            <person name="Futagami T."/>
            <person name="Mori K."/>
            <person name="Kadooka C."/>
            <person name="Tanaka T."/>
        </authorList>
    </citation>
    <scope>NUCLEOTIDE SEQUENCE</scope>
    <source>
        <strain evidence="5">MK2</strain>
    </source>
</reference>
<reference evidence="5" key="1">
    <citation type="submission" date="2021-01" db="EMBL/GenBank/DDBJ databases">
        <authorList>
            <consortium name="Aspergillus puulaauensis MK2 genome sequencing consortium"/>
            <person name="Kazuki M."/>
            <person name="Futagami T."/>
        </authorList>
    </citation>
    <scope>NUCLEOTIDE SEQUENCE</scope>
    <source>
        <strain evidence="5">MK2</strain>
    </source>
</reference>
<protein>
    <recommendedName>
        <fullName evidence="1">Translationally-controlled tumor protein homolog</fullName>
    </recommendedName>
</protein>
<sequence>MIIYKDAASSDDILLSDMFDFYEVDGVLYEVDCAMEDVKNDEDEGKDEGEYEGEGEGEEEHDEPQKVNNVVFNFRLQPTSFDKASYGTHFRDYFRRIITSLKQSNASDEEITAFKKGASAHSKRILNSFDRWEFYTGESMDADGMVILLGYREDGTTPFLTYWKHGLTEQEL</sequence>
<dbReference type="Gene3D" id="2.170.150.10">
    <property type="entry name" value="Metal Binding Protein, Guanine Nucleotide Exchange Factor, Chain A"/>
    <property type="match status" value="1"/>
</dbReference>
<dbReference type="EMBL" id="AP024450">
    <property type="protein sequence ID" value="BCS30169.1"/>
    <property type="molecule type" value="Genomic_DNA"/>
</dbReference>
<evidence type="ECO:0000313" key="5">
    <source>
        <dbReference type="EMBL" id="BCS30169.1"/>
    </source>
</evidence>
<dbReference type="RefSeq" id="XP_041562355.1">
    <property type="nucleotide sequence ID" value="XM_041696755.1"/>
</dbReference>
<dbReference type="InterPro" id="IPR034737">
    <property type="entry name" value="TCTP"/>
</dbReference>
<evidence type="ECO:0000256" key="1">
    <source>
        <dbReference type="ARBA" id="ARBA00014759"/>
    </source>
</evidence>
<dbReference type="KEGG" id="apuu:APUU_80472A"/>
<dbReference type="PROSITE" id="PS01003">
    <property type="entry name" value="TCTP_2"/>
    <property type="match status" value="1"/>
</dbReference>
<dbReference type="SUPFAM" id="SSF51316">
    <property type="entry name" value="Mss4-like"/>
    <property type="match status" value="1"/>
</dbReference>
<dbReference type="Proteomes" id="UP000654913">
    <property type="component" value="Chromosome 8"/>
</dbReference>
<feature type="domain" description="TCTP" evidence="4">
    <location>
        <begin position="1"/>
        <end position="172"/>
    </location>
</feature>
<dbReference type="InterPro" id="IPR011057">
    <property type="entry name" value="Mss4-like_sf"/>
</dbReference>
<keyword evidence="6" id="KW-1185">Reference proteome</keyword>
<feature type="compositionally biased region" description="Acidic residues" evidence="3">
    <location>
        <begin position="38"/>
        <end position="62"/>
    </location>
</feature>
<organism evidence="5 6">
    <name type="scientific">Aspergillus puulaauensis</name>
    <dbReference type="NCBI Taxonomy" id="1220207"/>
    <lineage>
        <taxon>Eukaryota</taxon>
        <taxon>Fungi</taxon>
        <taxon>Dikarya</taxon>
        <taxon>Ascomycota</taxon>
        <taxon>Pezizomycotina</taxon>
        <taxon>Eurotiomycetes</taxon>
        <taxon>Eurotiomycetidae</taxon>
        <taxon>Eurotiales</taxon>
        <taxon>Aspergillaceae</taxon>
        <taxon>Aspergillus</taxon>
    </lineage>
</organism>
<name>A0A7R7XZ27_9EURO</name>
<dbReference type="InterPro" id="IPR018103">
    <property type="entry name" value="Translation_control_tumour_CS"/>
</dbReference>
<evidence type="ECO:0000259" key="4">
    <source>
        <dbReference type="PROSITE" id="PS51797"/>
    </source>
</evidence>
<evidence type="ECO:0000256" key="2">
    <source>
        <dbReference type="PROSITE-ProRule" id="PRU01133"/>
    </source>
</evidence>
<gene>
    <name evidence="5" type="ORF">APUU_80472A</name>
</gene>